<comment type="caution">
    <text evidence="1">The sequence shown here is derived from an EMBL/GenBank/DDBJ whole genome shotgun (WGS) entry which is preliminary data.</text>
</comment>
<reference evidence="1 2" key="1">
    <citation type="journal article" date="2010" name="Int. J. Syst. Evol. Microbiol.">
        <title>Bacillus horneckiae sp. nov., isolated from a spacecraft-assembly clean room.</title>
        <authorList>
            <person name="Vaishampayan P."/>
            <person name="Probst A."/>
            <person name="Krishnamurthi S."/>
            <person name="Ghosh S."/>
            <person name="Osman S."/>
            <person name="McDowall A."/>
            <person name="Ruckmani A."/>
            <person name="Mayilraj S."/>
            <person name="Venkateswaran K."/>
        </authorList>
    </citation>
    <scope>NUCLEOTIDE SEQUENCE [LARGE SCALE GENOMIC DNA]</scope>
    <source>
        <strain evidence="2">1PO1SC</strain>
    </source>
</reference>
<evidence type="ECO:0000313" key="1">
    <source>
        <dbReference type="EMBL" id="PKG27414.1"/>
    </source>
</evidence>
<gene>
    <name evidence="1" type="ORF">CWS20_18665</name>
</gene>
<dbReference type="Proteomes" id="UP000233343">
    <property type="component" value="Unassembled WGS sequence"/>
</dbReference>
<organism evidence="1 2">
    <name type="scientific">Cytobacillus horneckiae</name>
    <dbReference type="NCBI Taxonomy" id="549687"/>
    <lineage>
        <taxon>Bacteria</taxon>
        <taxon>Bacillati</taxon>
        <taxon>Bacillota</taxon>
        <taxon>Bacilli</taxon>
        <taxon>Bacillales</taxon>
        <taxon>Bacillaceae</taxon>
        <taxon>Cytobacillus</taxon>
    </lineage>
</organism>
<protein>
    <submittedName>
        <fullName evidence="1">Uncharacterized protein</fullName>
    </submittedName>
</protein>
<sequence>MATASNGKITVLNCYGSTEKSAKEMALWKLKQTIQVSLNDEDKNYTVIHINNSKVKRIEILNYKK</sequence>
<keyword evidence="2" id="KW-1185">Reference proteome</keyword>
<dbReference type="RefSeq" id="WP_066197381.1">
    <property type="nucleotide sequence ID" value="NZ_JARMMB010000037.1"/>
</dbReference>
<dbReference type="EMBL" id="PISD01000043">
    <property type="protein sequence ID" value="PKG27414.1"/>
    <property type="molecule type" value="Genomic_DNA"/>
</dbReference>
<proteinExistence type="predicted"/>
<dbReference type="AlphaFoldDB" id="A0A2N0ZD45"/>
<evidence type="ECO:0000313" key="2">
    <source>
        <dbReference type="Proteomes" id="UP000233343"/>
    </source>
</evidence>
<accession>A0A2N0ZD45</accession>
<name>A0A2N0ZD45_9BACI</name>